<dbReference type="PROSITE" id="PS51257">
    <property type="entry name" value="PROKAR_LIPOPROTEIN"/>
    <property type="match status" value="1"/>
</dbReference>
<evidence type="ECO:0000313" key="1">
    <source>
        <dbReference type="EMBL" id="CPR19119.1"/>
    </source>
</evidence>
<proteinExistence type="predicted"/>
<accession>A0A0D6JF30</accession>
<sequence>MAKRAMDVASQVFGPGGGSACSGSLPALCLRAQTGARLKTAAPFSKCNGFELPVTKSLRSR</sequence>
<dbReference type="Proteomes" id="UP000033187">
    <property type="component" value="Chromosome 1"/>
</dbReference>
<dbReference type="KEGG" id="fiy:BN1229_v1_2016"/>
<gene>
    <name evidence="1" type="ORF">YBN1229_v1_2016</name>
</gene>
<dbReference type="AlphaFoldDB" id="A0A0D6JF30"/>
<keyword evidence="2" id="KW-1185">Reference proteome</keyword>
<reference evidence="2" key="1">
    <citation type="submission" date="2015-02" db="EMBL/GenBank/DDBJ databases">
        <authorList>
            <person name="Chooi Y.-H."/>
        </authorList>
    </citation>
    <scope>NUCLEOTIDE SEQUENCE [LARGE SCALE GENOMIC DNA]</scope>
    <source>
        <strain evidence="2">strain Y</strain>
    </source>
</reference>
<dbReference type="KEGG" id="fil:BN1229_v1_2012"/>
<protein>
    <submittedName>
        <fullName evidence="1">Uncharacterized protein</fullName>
    </submittedName>
</protein>
<organism evidence="1 2">
    <name type="scientific">Candidatus Filomicrobium marinum</name>
    <dbReference type="NCBI Taxonomy" id="1608628"/>
    <lineage>
        <taxon>Bacteria</taxon>
        <taxon>Pseudomonadati</taxon>
        <taxon>Pseudomonadota</taxon>
        <taxon>Alphaproteobacteria</taxon>
        <taxon>Hyphomicrobiales</taxon>
        <taxon>Hyphomicrobiaceae</taxon>
        <taxon>Filomicrobium</taxon>
    </lineage>
</organism>
<name>A0A0D6JF30_9HYPH</name>
<dbReference type="EMBL" id="LN829119">
    <property type="protein sequence ID" value="CPR19119.1"/>
    <property type="molecule type" value="Genomic_DNA"/>
</dbReference>
<evidence type="ECO:0000313" key="2">
    <source>
        <dbReference type="Proteomes" id="UP000033187"/>
    </source>
</evidence>